<dbReference type="STRING" id="745531.A0A0C3S2W6"/>
<dbReference type="OrthoDB" id="2795925at2759"/>
<dbReference type="Pfam" id="PF18759">
    <property type="entry name" value="Plavaka"/>
    <property type="match status" value="1"/>
</dbReference>
<dbReference type="EMBL" id="KN840708">
    <property type="protein sequence ID" value="KIP02060.1"/>
    <property type="molecule type" value="Genomic_DNA"/>
</dbReference>
<dbReference type="Proteomes" id="UP000053257">
    <property type="component" value="Unassembled WGS sequence"/>
</dbReference>
<dbReference type="AlphaFoldDB" id="A0A0C3S2W6"/>
<keyword evidence="2" id="KW-1185">Reference proteome</keyword>
<protein>
    <submittedName>
        <fullName evidence="1">Uncharacterized protein</fullName>
    </submittedName>
</protein>
<sequence>MHSNLLTKSILANGLCGRHKLQPGDIMTVYHPRSGLTTRIDHKAAYHGTSSSNQPRVQPWAPFPELLDFDFADVAQDAHLNQGQIDRLLTIIHKAAGGKPQGFTLRNHRDLRATWDKASNLQSAVSFSKHEIGVRYKKTEYIYEVHTRPIWNWVLDQLSDPKLAPHMHWDARRLYHYDGQSWVGFINEPFTASRAWNVQVFTRFSKLPPGGKPLGLIVYADKTKLSSFGTAKGYPVMMCISNLPQPIRNGNGVGSIRIVGWLPIVPEEAEHNGKTTFTNFKRVVWHESFRVLLETLAPVSQLGWMFQSPCGPQHHLFPFVHILSADYEEQCVMSLIRGLGGHHPCPVCLVPSDGLTHVHISYPRRAAQTAQNIVWNKHLNAGQKDVLLKEKGLRNIESGFWMLANSDPHEAISIDRMHVNEGGNFSDHLWAHTQAILEEFGRPAMAQVDKQMASLPRWRNINHFNAVVKVHFTDAGKYRDISKHGKTTNKAKLIQFIIFAAHNVLTEDEHPEGYLLLRCLRAYLEHDMYFGLEQHTEHTLHAGRAWLLKFSNLISKYKEQYPDAKNWNYPKFHAGTHAYYDIEDKGVSATYCTKSFEGHHGEAKDSYQLDSNKKDVAPQILRVVHRSLVRDIIRANIDLWLAHQQAAAEDRGDNLDSDNEANTPQYQFGNIYLGSRQSPCCLGAIEQRSLTDLAFRDFTARLTGFVNAELRSEDTALVEYGPNIEVSLIIECRFIKPTYESVITWKSCTDFLRCAPMFYGQPRYDGIIVRTGAQPQDIMFGQLVFSFVCKVANGDIEPVALMWPMDKPPASQNPFSRKDRHLGLRRLRARPRVQCRLVSLRSIIRGIMLVDTYDKAGDFFAVDLVDSDIFVRLKETFPA</sequence>
<evidence type="ECO:0000313" key="1">
    <source>
        <dbReference type="EMBL" id="KIP02060.1"/>
    </source>
</evidence>
<proteinExistence type="predicted"/>
<reference evidence="1 2" key="1">
    <citation type="journal article" date="2014" name="PLoS Genet.">
        <title>Analysis of the Phlebiopsis gigantea genome, transcriptome and secretome provides insight into its pioneer colonization strategies of wood.</title>
        <authorList>
            <person name="Hori C."/>
            <person name="Ishida T."/>
            <person name="Igarashi K."/>
            <person name="Samejima M."/>
            <person name="Suzuki H."/>
            <person name="Master E."/>
            <person name="Ferreira P."/>
            <person name="Ruiz-Duenas F.J."/>
            <person name="Held B."/>
            <person name="Canessa P."/>
            <person name="Larrondo L.F."/>
            <person name="Schmoll M."/>
            <person name="Druzhinina I.S."/>
            <person name="Kubicek C.P."/>
            <person name="Gaskell J.A."/>
            <person name="Kersten P."/>
            <person name="St John F."/>
            <person name="Glasner J."/>
            <person name="Sabat G."/>
            <person name="Splinter BonDurant S."/>
            <person name="Syed K."/>
            <person name="Yadav J."/>
            <person name="Mgbeahuruike A.C."/>
            <person name="Kovalchuk A."/>
            <person name="Asiegbu F.O."/>
            <person name="Lackner G."/>
            <person name="Hoffmeister D."/>
            <person name="Rencoret J."/>
            <person name="Gutierrez A."/>
            <person name="Sun H."/>
            <person name="Lindquist E."/>
            <person name="Barry K."/>
            <person name="Riley R."/>
            <person name="Grigoriev I.V."/>
            <person name="Henrissat B."/>
            <person name="Kues U."/>
            <person name="Berka R.M."/>
            <person name="Martinez A.T."/>
            <person name="Covert S.F."/>
            <person name="Blanchette R.A."/>
            <person name="Cullen D."/>
        </authorList>
    </citation>
    <scope>NUCLEOTIDE SEQUENCE [LARGE SCALE GENOMIC DNA]</scope>
    <source>
        <strain evidence="1 2">11061_1 CR5-6</strain>
    </source>
</reference>
<name>A0A0C3S2W6_PHLG1</name>
<dbReference type="HOGENOM" id="CLU_009122_0_0_1"/>
<gene>
    <name evidence="1" type="ORF">PHLGIDRAFT_79690</name>
</gene>
<dbReference type="InterPro" id="IPR041078">
    <property type="entry name" value="Plavaka"/>
</dbReference>
<organism evidence="1 2">
    <name type="scientific">Phlebiopsis gigantea (strain 11061_1 CR5-6)</name>
    <name type="common">White-rot fungus</name>
    <name type="synonym">Peniophora gigantea</name>
    <dbReference type="NCBI Taxonomy" id="745531"/>
    <lineage>
        <taxon>Eukaryota</taxon>
        <taxon>Fungi</taxon>
        <taxon>Dikarya</taxon>
        <taxon>Basidiomycota</taxon>
        <taxon>Agaricomycotina</taxon>
        <taxon>Agaricomycetes</taxon>
        <taxon>Polyporales</taxon>
        <taxon>Phanerochaetaceae</taxon>
        <taxon>Phlebiopsis</taxon>
    </lineage>
</organism>
<evidence type="ECO:0000313" key="2">
    <source>
        <dbReference type="Proteomes" id="UP000053257"/>
    </source>
</evidence>
<accession>A0A0C3S2W6</accession>